<dbReference type="Pfam" id="PF11927">
    <property type="entry name" value="HODM_asu-like"/>
    <property type="match status" value="1"/>
</dbReference>
<evidence type="ECO:0000313" key="1">
    <source>
        <dbReference type="EMBL" id="KAG0689590.1"/>
    </source>
</evidence>
<organism evidence="1 2">
    <name type="scientific">Pichia californica</name>
    <dbReference type="NCBI Taxonomy" id="460514"/>
    <lineage>
        <taxon>Eukaryota</taxon>
        <taxon>Fungi</taxon>
        <taxon>Dikarya</taxon>
        <taxon>Ascomycota</taxon>
        <taxon>Saccharomycotina</taxon>
        <taxon>Pichiomycetes</taxon>
        <taxon>Pichiales</taxon>
        <taxon>Pichiaceae</taxon>
        <taxon>Pichia</taxon>
    </lineage>
</organism>
<dbReference type="OrthoDB" id="5043642at2759"/>
<dbReference type="Proteomes" id="UP000697127">
    <property type="component" value="Unassembled WGS sequence"/>
</dbReference>
<keyword evidence="2" id="KW-1185">Reference proteome</keyword>
<proteinExistence type="predicted"/>
<sequence length="383" mass="45065">MEVKLSDFALLAILLLQCTLIYHYYKKNQKLSVKPKTKNDKFPTPVIKPVSNDFKWEKTEPKKYRPFKKGQYNMTLAIKKLDVNEYICIENTYLDMVHLRERLFDEMKFYGCDDSAVDALKEMYCWVFDYMHTKYPRYFQIDKEKELYLNKITNKFFPTDPNNLKKEEILRLLCTNIEEDFLIMIKNPNSEQPDEYILRSAVTCFAAGFNPLTKLNKNLTAVHEPVPNYTNKLQLSMNRFFDRVHKNEFIVRTNWSVQTHCNLCAPSGSHARKTDSKATLAPINAEDLDFNKCFMRCEKQCVTRLPKTGAIMMIVRTYPTSLMKLRMELSPEERETFCSAIDGVSGDLAIYKRRVVWGDAVKKFMNFETDGKESKYTEYKFQS</sequence>
<evidence type="ECO:0000313" key="2">
    <source>
        <dbReference type="Proteomes" id="UP000697127"/>
    </source>
</evidence>
<dbReference type="EMBL" id="PUHW01000071">
    <property type="protein sequence ID" value="KAG0689590.1"/>
    <property type="molecule type" value="Genomic_DNA"/>
</dbReference>
<reference evidence="1" key="1">
    <citation type="submission" date="2020-11" db="EMBL/GenBank/DDBJ databases">
        <title>Kefir isolates.</title>
        <authorList>
            <person name="Marcisauskas S."/>
            <person name="Kim Y."/>
            <person name="Blasche S."/>
        </authorList>
    </citation>
    <scope>NUCLEOTIDE SEQUENCE</scope>
    <source>
        <strain evidence="1">Olga-1</strain>
    </source>
</reference>
<accession>A0A9P6WM84</accession>
<protein>
    <submittedName>
        <fullName evidence="1">Uncharacterized protein</fullName>
    </submittedName>
</protein>
<comment type="caution">
    <text evidence="1">The sequence shown here is derived from an EMBL/GenBank/DDBJ whole genome shotgun (WGS) entry which is preliminary data.</text>
</comment>
<dbReference type="InterPro" id="IPR021848">
    <property type="entry name" value="HODM_asu-like"/>
</dbReference>
<gene>
    <name evidence="1" type="ORF">C6P40_004796</name>
</gene>
<dbReference type="AlphaFoldDB" id="A0A9P6WM84"/>
<name>A0A9P6WM84_9ASCO</name>